<dbReference type="AlphaFoldDB" id="A0AAV6YGT4"/>
<accession>A0AAV6YGT4</accession>
<dbReference type="Proteomes" id="UP000824782">
    <property type="component" value="Unassembled WGS sequence"/>
</dbReference>
<dbReference type="EMBL" id="WNYA01089759">
    <property type="protein sequence ID" value="KAG8534820.1"/>
    <property type="molecule type" value="Genomic_DNA"/>
</dbReference>
<gene>
    <name evidence="2" type="ORF">GDO81_030218</name>
</gene>
<keyword evidence="3" id="KW-1185">Reference proteome</keyword>
<sequence>MYRWHGALSYRLCAVSCRLGVAVCSARGSAAPALCAAAGSAERMMQGVRGACDRQRHMMPPHCYTYSCQEPTAASVNPSPAELQMR</sequence>
<evidence type="ECO:0000256" key="1">
    <source>
        <dbReference type="SAM" id="SignalP"/>
    </source>
</evidence>
<proteinExistence type="predicted"/>
<protein>
    <recommendedName>
        <fullName evidence="4">Secreted protein</fullName>
    </recommendedName>
</protein>
<evidence type="ECO:0000313" key="2">
    <source>
        <dbReference type="EMBL" id="KAG8534820.1"/>
    </source>
</evidence>
<keyword evidence="1" id="KW-0732">Signal</keyword>
<feature type="chain" id="PRO_5043439996" description="Secreted protein" evidence="1">
    <location>
        <begin position="23"/>
        <end position="86"/>
    </location>
</feature>
<organism evidence="2 3">
    <name type="scientific">Engystomops pustulosus</name>
    <name type="common">Tungara frog</name>
    <name type="synonym">Physalaemus pustulosus</name>
    <dbReference type="NCBI Taxonomy" id="76066"/>
    <lineage>
        <taxon>Eukaryota</taxon>
        <taxon>Metazoa</taxon>
        <taxon>Chordata</taxon>
        <taxon>Craniata</taxon>
        <taxon>Vertebrata</taxon>
        <taxon>Euteleostomi</taxon>
        <taxon>Amphibia</taxon>
        <taxon>Batrachia</taxon>
        <taxon>Anura</taxon>
        <taxon>Neobatrachia</taxon>
        <taxon>Hyloidea</taxon>
        <taxon>Leptodactylidae</taxon>
        <taxon>Leiuperinae</taxon>
        <taxon>Engystomops</taxon>
    </lineage>
</organism>
<feature type="signal peptide" evidence="1">
    <location>
        <begin position="1"/>
        <end position="22"/>
    </location>
</feature>
<evidence type="ECO:0000313" key="3">
    <source>
        <dbReference type="Proteomes" id="UP000824782"/>
    </source>
</evidence>
<reference evidence="2" key="1">
    <citation type="thesis" date="2020" institute="ProQuest LLC" country="789 East Eisenhower Parkway, Ann Arbor, MI, USA">
        <title>Comparative Genomics and Chromosome Evolution.</title>
        <authorList>
            <person name="Mudd A.B."/>
        </authorList>
    </citation>
    <scope>NUCLEOTIDE SEQUENCE</scope>
    <source>
        <strain evidence="2">237g6f4</strain>
        <tissue evidence="2">Blood</tissue>
    </source>
</reference>
<evidence type="ECO:0008006" key="4">
    <source>
        <dbReference type="Google" id="ProtNLM"/>
    </source>
</evidence>
<comment type="caution">
    <text evidence="2">The sequence shown here is derived from an EMBL/GenBank/DDBJ whole genome shotgun (WGS) entry which is preliminary data.</text>
</comment>
<name>A0AAV6YGT4_ENGPU</name>